<name>A0ACD5C522_9SPHI</name>
<protein>
    <submittedName>
        <fullName evidence="1">M57 family metalloprotease</fullName>
    </submittedName>
</protein>
<evidence type="ECO:0000313" key="1">
    <source>
        <dbReference type="EMBL" id="WZN56983.1"/>
    </source>
</evidence>
<gene>
    <name evidence="1" type="ORF">AACH28_05455</name>
</gene>
<dbReference type="EMBL" id="CP151087">
    <property type="protein sequence ID" value="WZN56983.1"/>
    <property type="molecule type" value="Genomic_DNA"/>
</dbReference>
<keyword evidence="1" id="KW-0645">Protease</keyword>
<sequence>MKKINSILLLCVGAMFIAGCSKEDSRVKSSSEIAKKDTAQLVLDGLKALGFQTEGLITRGDTLIVEGDILMFKSKLLDSKATKARQATTSNFPYIRNANMNLRVYIQDATSSTIPTGFSYAEREIIKSALNLYLSSNLTSGGFNSITYTTNPNEGVHIRIIQGNMDEYTCGYAQFPTTVYENGSAYQNISGFMNIHLSIFRFQLNDSQKTFLIAHEFGHMMGFRHTNWRRSEAESSDGVGAYTVPLTNNNSTNPDPSSVFNGGTCTYHWNGFSNGDLQAIKYVTRGTTSS</sequence>
<evidence type="ECO:0000313" key="2">
    <source>
        <dbReference type="Proteomes" id="UP001485301"/>
    </source>
</evidence>
<reference evidence="1" key="1">
    <citation type="submission" date="2024-04" db="EMBL/GenBank/DDBJ databases">
        <title>Complete genome sequence of Sphingobacterium thalpophiium BAA-1094.</title>
        <authorList>
            <person name="Adaikpoh B.I."/>
        </authorList>
    </citation>
    <scope>NUCLEOTIDE SEQUENCE</scope>
    <source>
        <strain evidence="1">BAA-1094</strain>
    </source>
</reference>
<organism evidence="1 2">
    <name type="scientific">Sphingobacterium thalpophilum</name>
    <dbReference type="NCBI Taxonomy" id="259"/>
    <lineage>
        <taxon>Bacteria</taxon>
        <taxon>Pseudomonadati</taxon>
        <taxon>Bacteroidota</taxon>
        <taxon>Sphingobacteriia</taxon>
        <taxon>Sphingobacteriales</taxon>
        <taxon>Sphingobacteriaceae</taxon>
        <taxon>Sphingobacterium</taxon>
    </lineage>
</organism>
<keyword evidence="1" id="KW-0378">Hydrolase</keyword>
<accession>A0ACD5C522</accession>
<keyword evidence="2" id="KW-1185">Reference proteome</keyword>
<keyword evidence="1" id="KW-0482">Metalloprotease</keyword>
<proteinExistence type="predicted"/>
<dbReference type="Proteomes" id="UP001485301">
    <property type="component" value="Chromosome"/>
</dbReference>